<proteinExistence type="predicted"/>
<sequence length="213" mass="22589">MSPVLAIVLLFVGIVILVLVHICIIEWGFRAATADVGRGGPASGADNGMLSVEDVEMLPSFEFDGSIKDTAGKKSPPNCAVCLDYFKDGDKCRLLPLCKHSFHTECVDRWLVKAPSCPICRSRASSERFSEITGATSASSRGSSWRFSSTSGRSEGLPERETVGHDEATGEGSAVILVEERGNDSVTISDHGNPPETIMVASSVNEPAITSAS</sequence>
<reference evidence="2" key="1">
    <citation type="journal article" date="2023" name="Front. Plant Sci.">
        <title>Chromosomal-level genome assembly of Melastoma candidum provides insights into trichome evolution.</title>
        <authorList>
            <person name="Zhong Y."/>
            <person name="Wu W."/>
            <person name="Sun C."/>
            <person name="Zou P."/>
            <person name="Liu Y."/>
            <person name="Dai S."/>
            <person name="Zhou R."/>
        </authorList>
    </citation>
    <scope>NUCLEOTIDE SEQUENCE [LARGE SCALE GENOMIC DNA]</scope>
</reference>
<accession>A0ACB9M845</accession>
<evidence type="ECO:0000313" key="1">
    <source>
        <dbReference type="EMBL" id="KAI4320458.1"/>
    </source>
</evidence>
<evidence type="ECO:0000313" key="2">
    <source>
        <dbReference type="Proteomes" id="UP001057402"/>
    </source>
</evidence>
<dbReference type="Proteomes" id="UP001057402">
    <property type="component" value="Chromosome 10"/>
</dbReference>
<name>A0ACB9M845_9MYRT</name>
<keyword evidence="2" id="KW-1185">Reference proteome</keyword>
<organism evidence="1 2">
    <name type="scientific">Melastoma candidum</name>
    <dbReference type="NCBI Taxonomy" id="119954"/>
    <lineage>
        <taxon>Eukaryota</taxon>
        <taxon>Viridiplantae</taxon>
        <taxon>Streptophyta</taxon>
        <taxon>Embryophyta</taxon>
        <taxon>Tracheophyta</taxon>
        <taxon>Spermatophyta</taxon>
        <taxon>Magnoliopsida</taxon>
        <taxon>eudicotyledons</taxon>
        <taxon>Gunneridae</taxon>
        <taxon>Pentapetalae</taxon>
        <taxon>rosids</taxon>
        <taxon>malvids</taxon>
        <taxon>Myrtales</taxon>
        <taxon>Melastomataceae</taxon>
        <taxon>Melastomatoideae</taxon>
        <taxon>Melastomateae</taxon>
        <taxon>Melastoma</taxon>
    </lineage>
</organism>
<comment type="caution">
    <text evidence="1">The sequence shown here is derived from an EMBL/GenBank/DDBJ whole genome shotgun (WGS) entry which is preliminary data.</text>
</comment>
<dbReference type="EMBL" id="CM042889">
    <property type="protein sequence ID" value="KAI4320458.1"/>
    <property type="molecule type" value="Genomic_DNA"/>
</dbReference>
<protein>
    <submittedName>
        <fullName evidence="1">Uncharacterized protein</fullName>
    </submittedName>
</protein>
<gene>
    <name evidence="1" type="ORF">MLD38_033936</name>
</gene>